<gene>
    <name evidence="2" type="ORF">AB5J58_23015</name>
</gene>
<reference evidence="2" key="1">
    <citation type="submission" date="2024-07" db="EMBL/GenBank/DDBJ databases">
        <authorList>
            <person name="Yu S.T."/>
        </authorList>
    </citation>
    <scope>NUCLEOTIDE SEQUENCE</scope>
    <source>
        <strain evidence="2">R08</strain>
    </source>
</reference>
<feature type="region of interest" description="Disordered" evidence="1">
    <location>
        <begin position="82"/>
        <end position="121"/>
    </location>
</feature>
<organism evidence="2">
    <name type="scientific">Streptomyces sp. R08</name>
    <dbReference type="NCBI Taxonomy" id="3238624"/>
    <lineage>
        <taxon>Bacteria</taxon>
        <taxon>Bacillati</taxon>
        <taxon>Actinomycetota</taxon>
        <taxon>Actinomycetes</taxon>
        <taxon>Kitasatosporales</taxon>
        <taxon>Streptomycetaceae</taxon>
        <taxon>Streptomyces</taxon>
    </lineage>
</organism>
<proteinExistence type="predicted"/>
<protein>
    <submittedName>
        <fullName evidence="2">Uncharacterized protein</fullName>
    </submittedName>
</protein>
<name>A0AB39M9M3_9ACTN</name>
<dbReference type="AlphaFoldDB" id="A0AB39M9M3"/>
<accession>A0AB39M9M3</accession>
<evidence type="ECO:0000256" key="1">
    <source>
        <dbReference type="SAM" id="MobiDB-lite"/>
    </source>
</evidence>
<dbReference type="EMBL" id="CP163431">
    <property type="protein sequence ID" value="XDQ02850.1"/>
    <property type="molecule type" value="Genomic_DNA"/>
</dbReference>
<evidence type="ECO:0000313" key="2">
    <source>
        <dbReference type="EMBL" id="XDQ02850.1"/>
    </source>
</evidence>
<feature type="compositionally biased region" description="Basic and acidic residues" evidence="1">
    <location>
        <begin position="112"/>
        <end position="121"/>
    </location>
</feature>
<dbReference type="RefSeq" id="WP_369188923.1">
    <property type="nucleotide sequence ID" value="NZ_CP163431.1"/>
</dbReference>
<sequence length="189" mass="21226">MNHAQLVALGRALRVAGEHEERLISGEAVLNVEEIRQDLERAVAQLDETISTPKPVTRCSEHPSGPVDQDATDLCLLCETRRRAGRHTPPGPRSADPDDDGPAARVQSQHRLRAEQPEPQKRWIPELWNGQAWQVCGTPRRSEADAHQYLAQLWQGPNPALAYRLVYAFTDHNVVRTWGTPTLRQQADL</sequence>